<dbReference type="Proteomes" id="UP000429607">
    <property type="component" value="Unassembled WGS sequence"/>
</dbReference>
<dbReference type="EMBL" id="QXFV01000903">
    <property type="protein sequence ID" value="KAE9021730.1"/>
    <property type="molecule type" value="Genomic_DNA"/>
</dbReference>
<evidence type="ECO:0000256" key="1">
    <source>
        <dbReference type="SAM" id="MobiDB-lite"/>
    </source>
</evidence>
<evidence type="ECO:0000313" key="5">
    <source>
        <dbReference type="Proteomes" id="UP000435112"/>
    </source>
</evidence>
<name>A0A6A3LU11_9STRA</name>
<proteinExistence type="predicted"/>
<feature type="region of interest" description="Disordered" evidence="1">
    <location>
        <begin position="29"/>
        <end position="59"/>
    </location>
</feature>
<comment type="caution">
    <text evidence="3">The sequence shown here is derived from an EMBL/GenBank/DDBJ whole genome shotgun (WGS) entry which is preliminary data.</text>
</comment>
<accession>A0A6A3LU11</accession>
<protein>
    <submittedName>
        <fullName evidence="3">Uncharacterized protein</fullName>
    </submittedName>
</protein>
<reference evidence="4 5" key="1">
    <citation type="submission" date="2018-09" db="EMBL/GenBank/DDBJ databases">
        <title>Genomic investigation of the strawberry pathogen Phytophthora fragariae indicates pathogenicity is determined by transcriptional variation in three key races.</title>
        <authorList>
            <person name="Adams T.M."/>
            <person name="Armitage A.D."/>
            <person name="Sobczyk M.K."/>
            <person name="Bates H.J."/>
            <person name="Dunwell J.M."/>
            <person name="Nellist C.F."/>
            <person name="Harrison R.J."/>
        </authorList>
    </citation>
    <scope>NUCLEOTIDE SEQUENCE [LARGE SCALE GENOMIC DNA]</scope>
    <source>
        <strain evidence="3 4">SCRP249</strain>
        <strain evidence="2 5">SCRP324</strain>
    </source>
</reference>
<organism evidence="3 4">
    <name type="scientific">Phytophthora rubi</name>
    <dbReference type="NCBI Taxonomy" id="129364"/>
    <lineage>
        <taxon>Eukaryota</taxon>
        <taxon>Sar</taxon>
        <taxon>Stramenopiles</taxon>
        <taxon>Oomycota</taxon>
        <taxon>Peronosporomycetes</taxon>
        <taxon>Peronosporales</taxon>
        <taxon>Peronosporaceae</taxon>
        <taxon>Phytophthora</taxon>
    </lineage>
</organism>
<evidence type="ECO:0000313" key="3">
    <source>
        <dbReference type="EMBL" id="KAE9021730.1"/>
    </source>
</evidence>
<dbReference type="AlphaFoldDB" id="A0A6A3LU11"/>
<sequence>MGSRCRTLVHAIQRRVLVLASGFAKTTHGCSASQQAQRQSRRSKPSTDIDGAITRVSHV</sequence>
<evidence type="ECO:0000313" key="4">
    <source>
        <dbReference type="Proteomes" id="UP000429607"/>
    </source>
</evidence>
<evidence type="ECO:0000313" key="2">
    <source>
        <dbReference type="EMBL" id="KAE9018805.1"/>
    </source>
</evidence>
<dbReference type="Proteomes" id="UP000435112">
    <property type="component" value="Unassembled WGS sequence"/>
</dbReference>
<gene>
    <name evidence="3" type="ORF">PR001_g13309</name>
    <name evidence="2" type="ORF">PR002_g12992</name>
</gene>
<dbReference type="EMBL" id="QXFU01000841">
    <property type="protein sequence ID" value="KAE9018805.1"/>
    <property type="molecule type" value="Genomic_DNA"/>
</dbReference>